<dbReference type="SUPFAM" id="SSF51735">
    <property type="entry name" value="NAD(P)-binding Rossmann-fold domains"/>
    <property type="match status" value="1"/>
</dbReference>
<dbReference type="PANTHER" id="PTHR45458:SF1">
    <property type="entry name" value="SHORT CHAIN DEHYDROGENASE"/>
    <property type="match status" value="1"/>
</dbReference>
<sequence length="164" mass="18180">MVAEFGKERLCLLKLDIEDAVQVKRDLTPELVQANLNVNLYGVMHLVSASLPLLRKGQAKQIFAVSSTVGSLGGVFSENSLYTAYCMSKTILNMYMRKLSVELKEEGFTVVMYSPGFVKFNLTGGYGNMEVDQAVKLGVENVIRKVTKEDNGKFLDVDGTETPW</sequence>
<dbReference type="Proteomes" id="UP000321518">
    <property type="component" value="Unassembled WGS sequence"/>
</dbReference>
<dbReference type="InterPro" id="IPR002347">
    <property type="entry name" value="SDR_fam"/>
</dbReference>
<accession>A0A511KP47</accession>
<organism evidence="1 2">
    <name type="scientific">Rhodotorula toruloides</name>
    <name type="common">Yeast</name>
    <name type="synonym">Rhodosporidium toruloides</name>
    <dbReference type="NCBI Taxonomy" id="5286"/>
    <lineage>
        <taxon>Eukaryota</taxon>
        <taxon>Fungi</taxon>
        <taxon>Dikarya</taxon>
        <taxon>Basidiomycota</taxon>
        <taxon>Pucciniomycotina</taxon>
        <taxon>Microbotryomycetes</taxon>
        <taxon>Sporidiobolales</taxon>
        <taxon>Sporidiobolaceae</taxon>
        <taxon>Rhodotorula</taxon>
    </lineage>
</organism>
<protein>
    <submittedName>
        <fullName evidence="1">Short-chain dehydrogenase/reductase SDR family protein</fullName>
    </submittedName>
</protein>
<evidence type="ECO:0000313" key="2">
    <source>
        <dbReference type="Proteomes" id="UP000321518"/>
    </source>
</evidence>
<dbReference type="Gene3D" id="3.40.50.720">
    <property type="entry name" value="NAD(P)-binding Rossmann-like Domain"/>
    <property type="match status" value="1"/>
</dbReference>
<dbReference type="GO" id="GO:0016616">
    <property type="term" value="F:oxidoreductase activity, acting on the CH-OH group of donors, NAD or NADP as acceptor"/>
    <property type="evidence" value="ECO:0007669"/>
    <property type="project" value="TreeGrafter"/>
</dbReference>
<reference evidence="1 2" key="1">
    <citation type="submission" date="2019-07" db="EMBL/GenBank/DDBJ databases">
        <title>Rhodotorula toruloides NBRC10032 genome sequencing.</title>
        <authorList>
            <person name="Shida Y."/>
            <person name="Takaku H."/>
            <person name="Ogasawara W."/>
            <person name="Mori K."/>
        </authorList>
    </citation>
    <scope>NUCLEOTIDE SEQUENCE [LARGE SCALE GENOMIC DNA]</scope>
    <source>
        <strain evidence="1 2">NBRC10032</strain>
    </source>
</reference>
<gene>
    <name evidence="1" type="ORF">Rt10032_c14g5301</name>
</gene>
<dbReference type="Pfam" id="PF00106">
    <property type="entry name" value="adh_short"/>
    <property type="match status" value="1"/>
</dbReference>
<dbReference type="InterPro" id="IPR036291">
    <property type="entry name" value="NAD(P)-bd_dom_sf"/>
</dbReference>
<proteinExistence type="predicted"/>
<name>A0A511KP47_RHOTO</name>
<dbReference type="InterPro" id="IPR052184">
    <property type="entry name" value="SDR_enzymes"/>
</dbReference>
<dbReference type="PANTHER" id="PTHR45458">
    <property type="entry name" value="SHORT-CHAIN DEHYDROGENASE/REDUCTASE SDR"/>
    <property type="match status" value="1"/>
</dbReference>
<dbReference type="EMBL" id="BJWK01000014">
    <property type="protein sequence ID" value="GEM11284.1"/>
    <property type="molecule type" value="Genomic_DNA"/>
</dbReference>
<evidence type="ECO:0000313" key="1">
    <source>
        <dbReference type="EMBL" id="GEM11284.1"/>
    </source>
</evidence>
<dbReference type="OrthoDB" id="9876299at2759"/>
<dbReference type="AlphaFoldDB" id="A0A511KP47"/>
<comment type="caution">
    <text evidence="1">The sequence shown here is derived from an EMBL/GenBank/DDBJ whole genome shotgun (WGS) entry which is preliminary data.</text>
</comment>